<dbReference type="InParanoid" id="L8G2V9"/>
<reference evidence="2" key="1">
    <citation type="submission" date="2010-09" db="EMBL/GenBank/DDBJ databases">
        <title>The genome sequence of Geomyces destructans 20631-21.</title>
        <authorList>
            <consortium name="The Broad Institute Genome Sequencing Platform"/>
            <person name="Cuomo C.A."/>
            <person name="Blehert D.S."/>
            <person name="Lorch J.M."/>
            <person name="Young S.K."/>
            <person name="Zeng Q."/>
            <person name="Gargeya S."/>
            <person name="Fitzgerald M."/>
            <person name="Haas B."/>
            <person name="Abouelleil A."/>
            <person name="Alvarado L."/>
            <person name="Arachchi H.M."/>
            <person name="Berlin A."/>
            <person name="Brown A."/>
            <person name="Chapman S.B."/>
            <person name="Chen Z."/>
            <person name="Dunbar C."/>
            <person name="Freedman E."/>
            <person name="Gearin G."/>
            <person name="Gellesch M."/>
            <person name="Goldberg J."/>
            <person name="Griggs A."/>
            <person name="Gujja S."/>
            <person name="Heiman D."/>
            <person name="Howarth C."/>
            <person name="Larson L."/>
            <person name="Lui A."/>
            <person name="MacDonald P.J.P."/>
            <person name="Montmayeur A."/>
            <person name="Murphy C."/>
            <person name="Neiman D."/>
            <person name="Pearson M."/>
            <person name="Priest M."/>
            <person name="Roberts A."/>
            <person name="Saif S."/>
            <person name="Shea T."/>
            <person name="Shenoy N."/>
            <person name="Sisk P."/>
            <person name="Stolte C."/>
            <person name="Sykes S."/>
            <person name="Wortman J."/>
            <person name="Nusbaum C."/>
            <person name="Birren B."/>
        </authorList>
    </citation>
    <scope>NUCLEOTIDE SEQUENCE [LARGE SCALE GENOMIC DNA]</scope>
    <source>
        <strain evidence="2">ATCC MYA-4855 / 20631-21</strain>
    </source>
</reference>
<dbReference type="AlphaFoldDB" id="L8G2V9"/>
<evidence type="ECO:0000313" key="1">
    <source>
        <dbReference type="EMBL" id="ELR06326.1"/>
    </source>
</evidence>
<gene>
    <name evidence="1" type="ORF">GMDG_07917</name>
</gene>
<accession>L8G2V9</accession>
<dbReference type="EMBL" id="GL573442">
    <property type="protein sequence ID" value="ELR06326.1"/>
    <property type="molecule type" value="Genomic_DNA"/>
</dbReference>
<organism evidence="1 2">
    <name type="scientific">Pseudogymnoascus destructans (strain ATCC MYA-4855 / 20631-21)</name>
    <name type="common">Bat white-nose syndrome fungus</name>
    <name type="synonym">Geomyces destructans</name>
    <dbReference type="NCBI Taxonomy" id="658429"/>
    <lineage>
        <taxon>Eukaryota</taxon>
        <taxon>Fungi</taxon>
        <taxon>Dikarya</taxon>
        <taxon>Ascomycota</taxon>
        <taxon>Pezizomycotina</taxon>
        <taxon>Leotiomycetes</taxon>
        <taxon>Thelebolales</taxon>
        <taxon>Thelebolaceae</taxon>
        <taxon>Pseudogymnoascus</taxon>
    </lineage>
</organism>
<dbReference type="HOGENOM" id="CLU_083089_0_0_1"/>
<name>L8G2V9_PSED2</name>
<dbReference type="Proteomes" id="UP000011064">
    <property type="component" value="Unassembled WGS sequence"/>
</dbReference>
<sequence>MTDQELKVNNTKRADIAATAYAVKKLWDMQAFKDLGPVEQEEMIQSKKDEVRLRRIQDGLGTEDEADEVAQEAMWRADELANGIGINEIEKVQLEVETQTEASTKRVEELAFTIWHHKWLTAYKSTLKLMNKVNMDPDFLKNLPPEIDKETGIYYEKTPPHLYFTKFELAVWRNFALWNFEDGQVSLPGPAKWYPDGYDTTQYGFQLDSDATGAFKA</sequence>
<protein>
    <submittedName>
        <fullName evidence="1">Uncharacterized protein</fullName>
    </submittedName>
</protein>
<dbReference type="VEuPathDB" id="FungiDB:GMDG_07917"/>
<evidence type="ECO:0000313" key="2">
    <source>
        <dbReference type="Proteomes" id="UP000011064"/>
    </source>
</evidence>
<keyword evidence="2" id="KW-1185">Reference proteome</keyword>
<proteinExistence type="predicted"/>